<dbReference type="EMBL" id="VFPS01000005">
    <property type="protein sequence ID" value="TQM91365.1"/>
    <property type="molecule type" value="Genomic_DNA"/>
</dbReference>
<evidence type="ECO:0000259" key="3">
    <source>
        <dbReference type="PROSITE" id="PS50206"/>
    </source>
</evidence>
<dbReference type="CDD" id="cd01449">
    <property type="entry name" value="TST_Repeat_2"/>
    <property type="match status" value="1"/>
</dbReference>
<feature type="domain" description="Rhodanese" evidence="3">
    <location>
        <begin position="16"/>
        <end position="133"/>
    </location>
</feature>
<dbReference type="InterPro" id="IPR036873">
    <property type="entry name" value="Rhodanese-like_dom_sf"/>
</dbReference>
<evidence type="ECO:0000256" key="2">
    <source>
        <dbReference type="ARBA" id="ARBA00022737"/>
    </source>
</evidence>
<dbReference type="GO" id="GO:0004792">
    <property type="term" value="F:thiosulfate-cyanide sulfurtransferase activity"/>
    <property type="evidence" value="ECO:0007669"/>
    <property type="project" value="InterPro"/>
</dbReference>
<dbReference type="PANTHER" id="PTHR11364:SF27">
    <property type="entry name" value="SULFURTRANSFERASE"/>
    <property type="match status" value="1"/>
</dbReference>
<dbReference type="AlphaFoldDB" id="A0A4Y3UN31"/>
<dbReference type="Pfam" id="PF00581">
    <property type="entry name" value="Rhodanese"/>
    <property type="match status" value="2"/>
</dbReference>
<evidence type="ECO:0000313" key="5">
    <source>
        <dbReference type="Proteomes" id="UP000319804"/>
    </source>
</evidence>
<dbReference type="InterPro" id="IPR045078">
    <property type="entry name" value="TST/MPST-like"/>
</dbReference>
<dbReference type="RefSeq" id="WP_141381287.1">
    <property type="nucleotide sequence ID" value="NZ_BJNA01000060.1"/>
</dbReference>
<dbReference type="PANTHER" id="PTHR11364">
    <property type="entry name" value="THIOSULFATE SULFERTANSFERASE"/>
    <property type="match status" value="1"/>
</dbReference>
<feature type="domain" description="Rhodanese" evidence="3">
    <location>
        <begin position="169"/>
        <end position="275"/>
    </location>
</feature>
<keyword evidence="5" id="KW-1185">Reference proteome</keyword>
<dbReference type="CDD" id="cd01448">
    <property type="entry name" value="TST_Repeat_1"/>
    <property type="match status" value="1"/>
</dbReference>
<dbReference type="Proteomes" id="UP000319804">
    <property type="component" value="Unassembled WGS sequence"/>
</dbReference>
<dbReference type="Gene3D" id="3.40.250.10">
    <property type="entry name" value="Rhodanese-like domain"/>
    <property type="match status" value="2"/>
</dbReference>
<accession>A0A4Y3UN31</accession>
<dbReference type="InterPro" id="IPR001307">
    <property type="entry name" value="Thiosulphate_STrfase_CS"/>
</dbReference>
<organism evidence="4 5">
    <name type="scientific">Microbacterium lacticum</name>
    <dbReference type="NCBI Taxonomy" id="33885"/>
    <lineage>
        <taxon>Bacteria</taxon>
        <taxon>Bacillati</taxon>
        <taxon>Actinomycetota</taxon>
        <taxon>Actinomycetes</taxon>
        <taxon>Micrococcales</taxon>
        <taxon>Microbacteriaceae</taxon>
        <taxon>Microbacterium</taxon>
    </lineage>
</organism>
<name>A0A4Y3UN31_9MICO</name>
<dbReference type="OrthoDB" id="9770030at2"/>
<dbReference type="InterPro" id="IPR001763">
    <property type="entry name" value="Rhodanese-like_dom"/>
</dbReference>
<gene>
    <name evidence="4" type="ORF">FHX68_2581</name>
</gene>
<keyword evidence="2" id="KW-0677">Repeat</keyword>
<keyword evidence="1 4" id="KW-0808">Transferase</keyword>
<comment type="caution">
    <text evidence="4">The sequence shown here is derived from an EMBL/GenBank/DDBJ whole genome shotgun (WGS) entry which is preliminary data.</text>
</comment>
<dbReference type="SMART" id="SM00450">
    <property type="entry name" value="RHOD"/>
    <property type="match status" value="2"/>
</dbReference>
<protein>
    <submittedName>
        <fullName evidence="4">Thiosulfate/3-mercaptopyruvate sulfurtransferase</fullName>
    </submittedName>
</protein>
<dbReference type="PROSITE" id="PS50206">
    <property type="entry name" value="RHODANESE_3"/>
    <property type="match status" value="2"/>
</dbReference>
<evidence type="ECO:0000256" key="1">
    <source>
        <dbReference type="ARBA" id="ARBA00022679"/>
    </source>
</evidence>
<dbReference type="PROSITE" id="PS00380">
    <property type="entry name" value="RHODANESE_1"/>
    <property type="match status" value="1"/>
</dbReference>
<dbReference type="SUPFAM" id="SSF52821">
    <property type="entry name" value="Rhodanese/Cell cycle control phosphatase"/>
    <property type="match status" value="2"/>
</dbReference>
<evidence type="ECO:0000313" key="4">
    <source>
        <dbReference type="EMBL" id="TQM91365.1"/>
    </source>
</evidence>
<reference evidence="4 5" key="1">
    <citation type="submission" date="2019-06" db="EMBL/GenBank/DDBJ databases">
        <title>Sequencing the genomes of 1000 actinobacteria strains.</title>
        <authorList>
            <person name="Klenk H.-P."/>
        </authorList>
    </citation>
    <scope>NUCLEOTIDE SEQUENCE [LARGE SCALE GENOMIC DNA]</scope>
    <source>
        <strain evidence="4 5">DSM 20427</strain>
    </source>
</reference>
<sequence length="285" mass="30446">MTHVVDAPGLRAALAAQRPVRLLDVRWRLDQPEGRPAYLAAHLPGAVYVDLERELSRVGHPEDGRYPLPDPAALERAARGWGLDDGDLVVAYDDNDGVAASRAWWLLRRHGVDVRVLDGGIRAWVGQGLPVESGDRVAPTGRVRLRATDASDDGVATIDDAARAPLEGTLIDVRAPDHYRGSSAGADPAAGHIPGAVNIPTVSYIDRDGRLRGPEQIRAVLRVGGVDLTREIVLYCSVGIASTHSALALAQAGIDARVYPGSWSQWSRGRPVAVGPTPGDAFRGW</sequence>
<proteinExistence type="predicted"/>
<keyword evidence="4" id="KW-0670">Pyruvate</keyword>